<dbReference type="PROSITE" id="PS50943">
    <property type="entry name" value="HTH_CROC1"/>
    <property type="match status" value="1"/>
</dbReference>
<evidence type="ECO:0000313" key="3">
    <source>
        <dbReference type="Proteomes" id="UP000886876"/>
    </source>
</evidence>
<reference evidence="2" key="2">
    <citation type="journal article" date="2021" name="PeerJ">
        <title>Extensive microbial diversity within the chicken gut microbiome revealed by metagenomics and culture.</title>
        <authorList>
            <person name="Gilroy R."/>
            <person name="Ravi A."/>
            <person name="Getino M."/>
            <person name="Pursley I."/>
            <person name="Horton D.L."/>
            <person name="Alikhan N.F."/>
            <person name="Baker D."/>
            <person name="Gharbi K."/>
            <person name="Hall N."/>
            <person name="Watson M."/>
            <person name="Adriaenssens E.M."/>
            <person name="Foster-Nyarko E."/>
            <person name="Jarju S."/>
            <person name="Secka A."/>
            <person name="Antonio M."/>
            <person name="Oren A."/>
            <person name="Chaudhuri R.R."/>
            <person name="La Ragione R."/>
            <person name="Hildebrand F."/>
            <person name="Pallen M.J."/>
        </authorList>
    </citation>
    <scope>NUCLEOTIDE SEQUENCE</scope>
    <source>
        <strain evidence="2">ChiHecec3B27-6122</strain>
    </source>
</reference>
<dbReference type="AlphaFoldDB" id="A0A9D1G7T1"/>
<dbReference type="Gene3D" id="1.10.260.40">
    <property type="entry name" value="lambda repressor-like DNA-binding domains"/>
    <property type="match status" value="1"/>
</dbReference>
<dbReference type="InterPro" id="IPR001387">
    <property type="entry name" value="Cro/C1-type_HTH"/>
</dbReference>
<reference evidence="2" key="1">
    <citation type="submission" date="2020-10" db="EMBL/GenBank/DDBJ databases">
        <authorList>
            <person name="Gilroy R."/>
        </authorList>
    </citation>
    <scope>NUCLEOTIDE SEQUENCE</scope>
    <source>
        <strain evidence="2">ChiHecec3B27-6122</strain>
    </source>
</reference>
<evidence type="ECO:0000313" key="2">
    <source>
        <dbReference type="EMBL" id="HIS98234.1"/>
    </source>
</evidence>
<dbReference type="CDD" id="cd00093">
    <property type="entry name" value="HTH_XRE"/>
    <property type="match status" value="1"/>
</dbReference>
<dbReference type="Proteomes" id="UP000886876">
    <property type="component" value="Unassembled WGS sequence"/>
</dbReference>
<organism evidence="2 3">
    <name type="scientific">Candidatus Scatomorpha pullistercoris</name>
    <dbReference type="NCBI Taxonomy" id="2840929"/>
    <lineage>
        <taxon>Bacteria</taxon>
        <taxon>Bacillati</taxon>
        <taxon>Bacillota</taxon>
        <taxon>Clostridia</taxon>
        <taxon>Eubacteriales</taxon>
        <taxon>Candidatus Scatomorpha</taxon>
    </lineage>
</organism>
<dbReference type="SUPFAM" id="SSF47413">
    <property type="entry name" value="lambda repressor-like DNA-binding domains"/>
    <property type="match status" value="1"/>
</dbReference>
<dbReference type="EMBL" id="DVJS01000243">
    <property type="protein sequence ID" value="HIS98234.1"/>
    <property type="molecule type" value="Genomic_DNA"/>
</dbReference>
<accession>A0A9D1G7T1</accession>
<dbReference type="InterPro" id="IPR010982">
    <property type="entry name" value="Lambda_DNA-bd_dom_sf"/>
</dbReference>
<protein>
    <submittedName>
        <fullName evidence="2">Helix-turn-helix transcriptional regulator</fullName>
    </submittedName>
</protein>
<comment type="caution">
    <text evidence="2">The sequence shown here is derived from an EMBL/GenBank/DDBJ whole genome shotgun (WGS) entry which is preliminary data.</text>
</comment>
<name>A0A9D1G7T1_9FIRM</name>
<feature type="domain" description="HTH cro/C1-type" evidence="1">
    <location>
        <begin position="18"/>
        <end position="77"/>
    </location>
</feature>
<evidence type="ECO:0000259" key="1">
    <source>
        <dbReference type="PROSITE" id="PS50943"/>
    </source>
</evidence>
<dbReference type="Pfam" id="PF01381">
    <property type="entry name" value="HTH_3"/>
    <property type="match status" value="1"/>
</dbReference>
<gene>
    <name evidence="2" type="ORF">IAD42_09680</name>
</gene>
<proteinExistence type="predicted"/>
<dbReference type="GO" id="GO:0003677">
    <property type="term" value="F:DNA binding"/>
    <property type="evidence" value="ECO:0007669"/>
    <property type="project" value="InterPro"/>
</dbReference>
<sequence>MVSGQKIKQENGCIGRNIRELRLERGMKPTELVRGVQLLGADMTREALVKIERGDQHIRVSQLRAIREVLGVGYDELLK</sequence>